<dbReference type="InterPro" id="IPR003593">
    <property type="entry name" value="AAA+_ATPase"/>
</dbReference>
<keyword evidence="2" id="KW-0547">Nucleotide-binding</keyword>
<keyword evidence="1" id="KW-0472">Membrane</keyword>
<dbReference type="Pfam" id="PF00005">
    <property type="entry name" value="ABC_tran"/>
    <property type="match status" value="1"/>
</dbReference>
<keyword evidence="6" id="KW-1185">Reference proteome</keyword>
<comment type="caution">
    <text evidence="5">The sequence shown here is derived from an EMBL/GenBank/DDBJ whole genome shotgun (WGS) entry which is preliminary data.</text>
</comment>
<keyword evidence="5" id="KW-0378">Hydrolase</keyword>
<evidence type="ECO:0000256" key="2">
    <source>
        <dbReference type="ARBA" id="ARBA00022741"/>
    </source>
</evidence>
<dbReference type="PANTHER" id="PTHR43582">
    <property type="entry name" value="LINEARMYCIN RESISTANCE ATP-BINDING PROTEIN LNRL"/>
    <property type="match status" value="1"/>
</dbReference>
<dbReference type="SMART" id="SM00382">
    <property type="entry name" value="AAA"/>
    <property type="match status" value="1"/>
</dbReference>
<dbReference type="PROSITE" id="PS00211">
    <property type="entry name" value="ABC_TRANSPORTER_1"/>
    <property type="match status" value="1"/>
</dbReference>
<proteinExistence type="predicted"/>
<dbReference type="PROSITE" id="PS50893">
    <property type="entry name" value="ABC_TRANSPORTER_2"/>
    <property type="match status" value="1"/>
</dbReference>
<dbReference type="RefSeq" id="WP_084640887.1">
    <property type="nucleotide sequence ID" value="NZ_LROM01000149.1"/>
</dbReference>
<dbReference type="PANTHER" id="PTHR43582:SF2">
    <property type="entry name" value="LINEARMYCIN RESISTANCE ATP-BINDING PROTEIN LNRL"/>
    <property type="match status" value="1"/>
</dbReference>
<dbReference type="OrthoDB" id="9804819at2"/>
<dbReference type="InterPro" id="IPR017871">
    <property type="entry name" value="ABC_transporter-like_CS"/>
</dbReference>
<dbReference type="InterPro" id="IPR003439">
    <property type="entry name" value="ABC_transporter-like_ATP-bd"/>
</dbReference>
<gene>
    <name evidence="5" type="primary">drrA_3</name>
    <name evidence="5" type="ORF">DUPY_49970</name>
</gene>
<sequence length="316" mass="33535">MASVLLQVDGISKSYGERRAVDGVSFQVRQGQTVGLIGPNGAGKSTTVSMICGLLRPDSGAILLGGAPVGQGASPAKSNIGYVPQDLALYEDLAAIENLKLFGALYGLKGAQLKQRCDDVLALVNLADRARDKPSTFSGGMKRRLNIAAALLHDPQLLILDEPTVGVDPQSRNAIFDTLETLQAQGRSLIYTSHYMEEVERLADHIVIIDGGRVLADETPAALYQRLPAQAALHVELAVPPTASLLDALRAQPGVTTVRQEGAALDIDLVASVHAAPVLAWLAAQQIQDAPVLHFATARTSLENIFLNLTGRSLRD</sequence>
<evidence type="ECO:0000256" key="1">
    <source>
        <dbReference type="ARBA" id="ARBA00022475"/>
    </source>
</evidence>
<evidence type="ECO:0000313" key="6">
    <source>
        <dbReference type="Proteomes" id="UP000175989"/>
    </source>
</evidence>
<dbReference type="SUPFAM" id="SSF52540">
    <property type="entry name" value="P-loop containing nucleoside triphosphate hydrolases"/>
    <property type="match status" value="1"/>
</dbReference>
<keyword evidence="1" id="KW-1003">Cell membrane</keyword>
<organism evidence="5 6">
    <name type="scientific">Duganella phyllosphaerae</name>
    <dbReference type="NCBI Taxonomy" id="762836"/>
    <lineage>
        <taxon>Bacteria</taxon>
        <taxon>Pseudomonadati</taxon>
        <taxon>Pseudomonadota</taxon>
        <taxon>Betaproteobacteria</taxon>
        <taxon>Burkholderiales</taxon>
        <taxon>Oxalobacteraceae</taxon>
        <taxon>Telluria group</taxon>
        <taxon>Duganella</taxon>
    </lineage>
</organism>
<dbReference type="EMBL" id="LROM01000149">
    <property type="protein sequence ID" value="OEZ92082.1"/>
    <property type="molecule type" value="Genomic_DNA"/>
</dbReference>
<evidence type="ECO:0000313" key="5">
    <source>
        <dbReference type="EMBL" id="OEZ92082.1"/>
    </source>
</evidence>
<dbReference type="AlphaFoldDB" id="A0A1E7W7N0"/>
<evidence type="ECO:0000259" key="4">
    <source>
        <dbReference type="PROSITE" id="PS50893"/>
    </source>
</evidence>
<dbReference type="GO" id="GO:0005524">
    <property type="term" value="F:ATP binding"/>
    <property type="evidence" value="ECO:0007669"/>
    <property type="project" value="UniProtKB-KW"/>
</dbReference>
<dbReference type="Proteomes" id="UP000175989">
    <property type="component" value="Unassembled WGS sequence"/>
</dbReference>
<feature type="domain" description="ABC transporter" evidence="4">
    <location>
        <begin position="6"/>
        <end position="236"/>
    </location>
</feature>
<dbReference type="Gene3D" id="3.40.50.300">
    <property type="entry name" value="P-loop containing nucleotide triphosphate hydrolases"/>
    <property type="match status" value="1"/>
</dbReference>
<accession>A0A1E7W7N0</accession>
<reference evidence="6" key="1">
    <citation type="journal article" date="2016" name="Front. Microbiol.">
        <title>Molecular Keys to the Janthinobacterium and Duganella spp. Interaction with the Plant Pathogen Fusarium graminearum.</title>
        <authorList>
            <person name="Haack F.S."/>
            <person name="Poehlein A."/>
            <person name="Kroger C."/>
            <person name="Voigt C.A."/>
            <person name="Piepenbring M."/>
            <person name="Bode H.B."/>
            <person name="Daniel R."/>
            <person name="Schafer W."/>
            <person name="Streit W.R."/>
        </authorList>
    </citation>
    <scope>NUCLEOTIDE SEQUENCE [LARGE SCALE GENOMIC DNA]</scope>
    <source>
        <strain evidence="6">T54</strain>
    </source>
</reference>
<protein>
    <submittedName>
        <fullName evidence="5">Daunorubicin/doxorubicin resistance ATP-binding protein DrrA</fullName>
        <ecNumber evidence="5">3.6.3.-</ecNumber>
    </submittedName>
</protein>
<name>A0A1E7W7N0_9BURK</name>
<dbReference type="InterPro" id="IPR027417">
    <property type="entry name" value="P-loop_NTPase"/>
</dbReference>
<dbReference type="EC" id="3.6.3.-" evidence="5"/>
<dbReference type="GO" id="GO:0016887">
    <property type="term" value="F:ATP hydrolysis activity"/>
    <property type="evidence" value="ECO:0007669"/>
    <property type="project" value="InterPro"/>
</dbReference>
<keyword evidence="3 5" id="KW-0067">ATP-binding</keyword>
<evidence type="ECO:0000256" key="3">
    <source>
        <dbReference type="ARBA" id="ARBA00022840"/>
    </source>
</evidence>
<dbReference type="PATRIC" id="fig|762836.4.peg.5138"/>